<feature type="compositionally biased region" description="Basic and acidic residues" evidence="2">
    <location>
        <begin position="699"/>
        <end position="716"/>
    </location>
</feature>
<feature type="compositionally biased region" description="Low complexity" evidence="2">
    <location>
        <begin position="142"/>
        <end position="151"/>
    </location>
</feature>
<feature type="compositionally biased region" description="Low complexity" evidence="2">
    <location>
        <begin position="87"/>
        <end position="97"/>
    </location>
</feature>
<comment type="caution">
    <text evidence="3">The sequence shown here is derived from an EMBL/GenBank/DDBJ whole genome shotgun (WGS) entry which is preliminary data.</text>
</comment>
<accession>A0A1G4ICN1</accession>
<feature type="compositionally biased region" description="Polar residues" evidence="2">
    <location>
        <begin position="524"/>
        <end position="534"/>
    </location>
</feature>
<dbReference type="AlphaFoldDB" id="A0A1G4ICN1"/>
<organism evidence="3 4">
    <name type="scientific">Trypanosoma equiperdum</name>
    <dbReference type="NCBI Taxonomy" id="5694"/>
    <lineage>
        <taxon>Eukaryota</taxon>
        <taxon>Discoba</taxon>
        <taxon>Euglenozoa</taxon>
        <taxon>Kinetoplastea</taxon>
        <taxon>Metakinetoplastina</taxon>
        <taxon>Trypanosomatida</taxon>
        <taxon>Trypanosomatidae</taxon>
        <taxon>Trypanosoma</taxon>
    </lineage>
</organism>
<evidence type="ECO:0000256" key="1">
    <source>
        <dbReference type="SAM" id="Coils"/>
    </source>
</evidence>
<feature type="compositionally biased region" description="Polar residues" evidence="2">
    <location>
        <begin position="561"/>
        <end position="582"/>
    </location>
</feature>
<keyword evidence="1" id="KW-0175">Coiled coil</keyword>
<feature type="compositionally biased region" description="Basic and acidic residues" evidence="2">
    <location>
        <begin position="549"/>
        <end position="560"/>
    </location>
</feature>
<name>A0A1G4ICN1_TRYEQ</name>
<feature type="coiled-coil region" evidence="1">
    <location>
        <begin position="374"/>
        <end position="401"/>
    </location>
</feature>
<feature type="compositionally biased region" description="Basic and acidic residues" evidence="2">
    <location>
        <begin position="129"/>
        <end position="140"/>
    </location>
</feature>
<feature type="compositionally biased region" description="Low complexity" evidence="2">
    <location>
        <begin position="1"/>
        <end position="24"/>
    </location>
</feature>
<proteinExistence type="predicted"/>
<evidence type="ECO:0000313" key="3">
    <source>
        <dbReference type="EMBL" id="SCU69784.1"/>
    </source>
</evidence>
<feature type="region of interest" description="Disordered" evidence="2">
    <location>
        <begin position="480"/>
        <end position="723"/>
    </location>
</feature>
<feature type="compositionally biased region" description="Low complexity" evidence="2">
    <location>
        <begin position="37"/>
        <end position="49"/>
    </location>
</feature>
<evidence type="ECO:0000313" key="4">
    <source>
        <dbReference type="Proteomes" id="UP000195570"/>
    </source>
</evidence>
<evidence type="ECO:0000256" key="2">
    <source>
        <dbReference type="SAM" id="MobiDB-lite"/>
    </source>
</evidence>
<protein>
    <submittedName>
        <fullName evidence="3">Uncharacterized protein</fullName>
    </submittedName>
</protein>
<dbReference type="GeneID" id="92375293"/>
<dbReference type="RefSeq" id="XP_067080689.1">
    <property type="nucleotide sequence ID" value="XM_067224588.1"/>
</dbReference>
<feature type="region of interest" description="Disordered" evidence="2">
    <location>
        <begin position="433"/>
        <end position="457"/>
    </location>
</feature>
<feature type="compositionally biased region" description="Polar residues" evidence="2">
    <location>
        <begin position="182"/>
        <end position="194"/>
    </location>
</feature>
<keyword evidence="4" id="KW-1185">Reference proteome</keyword>
<gene>
    <name evidence="3" type="ORF">TEOVI_000135300</name>
</gene>
<feature type="region of interest" description="Disordered" evidence="2">
    <location>
        <begin position="1"/>
        <end position="195"/>
    </location>
</feature>
<sequence length="723" mass="78503">MSSSESGSESDSSSKRSGSGSSNGDDYEDEYDESKNGSRSASSASSGSSKGSGGSDKSDSGKKYTESDVSTSRRKSSVLAASEGSDKSGASSASGSRRGSGSGSSGSNRSGEGRRRSGKSGTGTYLSSRRKDDSSDHESSDDGGSSSASSDTPPKKRPEVKKHVVPHARSAGDDSNAGSDSKPTTRPSAETGQTRGAAYAMADQQVTSVSTKEELNDLLLLNDQLRLKLEAQRSILQKGRNTTLCRSQNRTMWKQYQRPAAASFQRMLSREGTRRELLRERDELLERQCFLQRKVYCIKQMHVYVKLIQECKNDIAELSKERRALLLSIRSNEKLLVNTSETGDPKKVFKQLADEIRANSVLARRILDHRRRDAVSAIRMRKDTQKRVERLEEQVREAKEWEPPTDLDEGTRTLFEEYRWKAETICELHKQLSRLKAKSRGDMSDSSGGRVGSQHDKESRAYYVAKIRELRDEIYRLTSKADRQKTANSPTREPVDKSFTTSRGDVARNLEQRGGDPSPRIGSNEGNQRSSNTDNGGGKPGAKVYDPLGEVKRRVDEARRSNTTSQLLSDETPQSAARNNSQPRKRGSVDDVAPGGVKATGESAGGDGGDSAKSKSSKQTDGQGSDEYASQRDDYDEDAPKSYSASRKNADDYSETSETALPGEAGEKSSSEIVASTGGGTDTHRDSGSSGNNGAAPNDNEKVAGESEDPPAKEDEGASWLDF</sequence>
<reference evidence="3" key="1">
    <citation type="submission" date="2016-09" db="EMBL/GenBank/DDBJ databases">
        <authorList>
            <person name="Hebert L."/>
            <person name="Moumen B."/>
        </authorList>
    </citation>
    <scope>NUCLEOTIDE SEQUENCE [LARGE SCALE GENOMIC DNA]</scope>
    <source>
        <strain evidence="3">OVI</strain>
    </source>
</reference>
<feature type="compositionally biased region" description="Basic and acidic residues" evidence="2">
    <location>
        <begin position="56"/>
        <end position="66"/>
    </location>
</feature>
<feature type="compositionally biased region" description="Basic and acidic residues" evidence="2">
    <location>
        <begin position="505"/>
        <end position="514"/>
    </location>
</feature>
<dbReference type="Proteomes" id="UP000195570">
    <property type="component" value="Unassembled WGS sequence"/>
</dbReference>
<dbReference type="VEuPathDB" id="TriTrypDB:TEOVI_000135300"/>
<dbReference type="EMBL" id="CZPT02001308">
    <property type="protein sequence ID" value="SCU69784.1"/>
    <property type="molecule type" value="Genomic_DNA"/>
</dbReference>